<dbReference type="InterPro" id="IPR036291">
    <property type="entry name" value="NAD(P)-bd_dom_sf"/>
</dbReference>
<evidence type="ECO:0000313" key="6">
    <source>
        <dbReference type="Proteomes" id="UP000239590"/>
    </source>
</evidence>
<organism evidence="5 6">
    <name type="scientific">Siphonobacter curvatus</name>
    <dbReference type="NCBI Taxonomy" id="2094562"/>
    <lineage>
        <taxon>Bacteria</taxon>
        <taxon>Pseudomonadati</taxon>
        <taxon>Bacteroidota</taxon>
        <taxon>Cytophagia</taxon>
        <taxon>Cytophagales</taxon>
        <taxon>Cytophagaceae</taxon>
        <taxon>Siphonobacter</taxon>
    </lineage>
</organism>
<sequence length="243" mass="26691">MNLTQQTILITGATSGIGLHLASRLHQLGNQVIACGRNQQQLDQVATEHAGMITYLCDITDDSQRRDLANWATTHYPTLNMVINNAGIMQQFDLTQSVDSTKVMTELVTNVLAPIHLGSLFIEHLQRQSVAALVNVSSGLAFTPLASVPVYCATKAALHSFCLSQRHQLRNTSVRVFEIIPPAVGTNLGHQDDYDNSKDELMPMNDFIDAVINALQTDTYEAAIGAADYLRQERDAVFDLINP</sequence>
<dbReference type="RefSeq" id="WP_104711476.1">
    <property type="nucleotide sequence ID" value="NZ_PTRA01000001.1"/>
</dbReference>
<dbReference type="InterPro" id="IPR057326">
    <property type="entry name" value="KR_dom"/>
</dbReference>
<keyword evidence="2" id="KW-0560">Oxidoreductase</keyword>
<evidence type="ECO:0000256" key="1">
    <source>
        <dbReference type="ARBA" id="ARBA00006484"/>
    </source>
</evidence>
<dbReference type="PROSITE" id="PS00061">
    <property type="entry name" value="ADH_SHORT"/>
    <property type="match status" value="1"/>
</dbReference>
<keyword evidence="6" id="KW-1185">Reference proteome</keyword>
<feature type="domain" description="Ketoreductase" evidence="4">
    <location>
        <begin position="6"/>
        <end position="180"/>
    </location>
</feature>
<dbReference type="InterPro" id="IPR020904">
    <property type="entry name" value="Sc_DH/Rdtase_CS"/>
</dbReference>
<dbReference type="Proteomes" id="UP000239590">
    <property type="component" value="Unassembled WGS sequence"/>
</dbReference>
<reference evidence="6" key="1">
    <citation type="submission" date="2018-02" db="EMBL/GenBank/DDBJ databases">
        <title>Genome sequencing of Solimonas sp. HR-BB.</title>
        <authorList>
            <person name="Lee Y."/>
            <person name="Jeon C.O."/>
        </authorList>
    </citation>
    <scope>NUCLEOTIDE SEQUENCE [LARGE SCALE GENOMIC DNA]</scope>
    <source>
        <strain evidence="6">HR-U</strain>
    </source>
</reference>
<dbReference type="PRINTS" id="PR00081">
    <property type="entry name" value="GDHRDH"/>
</dbReference>
<evidence type="ECO:0000256" key="2">
    <source>
        <dbReference type="ARBA" id="ARBA00023002"/>
    </source>
</evidence>
<dbReference type="GO" id="GO:0016020">
    <property type="term" value="C:membrane"/>
    <property type="evidence" value="ECO:0007669"/>
    <property type="project" value="TreeGrafter"/>
</dbReference>
<proteinExistence type="inferred from homology"/>
<dbReference type="PANTHER" id="PTHR44196:SF1">
    <property type="entry name" value="DEHYDROGENASE_REDUCTASE SDR FAMILY MEMBER 7B"/>
    <property type="match status" value="1"/>
</dbReference>
<evidence type="ECO:0000313" key="5">
    <source>
        <dbReference type="EMBL" id="PQA59745.1"/>
    </source>
</evidence>
<dbReference type="PRINTS" id="PR00080">
    <property type="entry name" value="SDRFAMILY"/>
</dbReference>
<dbReference type="EMBL" id="PTRA01000001">
    <property type="protein sequence ID" value="PQA59745.1"/>
    <property type="molecule type" value="Genomic_DNA"/>
</dbReference>
<dbReference type="OrthoDB" id="9810734at2"/>
<dbReference type="Pfam" id="PF00106">
    <property type="entry name" value="adh_short"/>
    <property type="match status" value="1"/>
</dbReference>
<dbReference type="GO" id="GO:0016491">
    <property type="term" value="F:oxidoreductase activity"/>
    <property type="evidence" value="ECO:0007669"/>
    <property type="project" value="UniProtKB-KW"/>
</dbReference>
<comment type="similarity">
    <text evidence="1 3">Belongs to the short-chain dehydrogenases/reductases (SDR) family.</text>
</comment>
<evidence type="ECO:0000256" key="3">
    <source>
        <dbReference type="RuleBase" id="RU000363"/>
    </source>
</evidence>
<dbReference type="Gene3D" id="3.40.50.720">
    <property type="entry name" value="NAD(P)-binding Rossmann-like Domain"/>
    <property type="match status" value="1"/>
</dbReference>
<dbReference type="PANTHER" id="PTHR44196">
    <property type="entry name" value="DEHYDROGENASE/REDUCTASE SDR FAMILY MEMBER 7B"/>
    <property type="match status" value="1"/>
</dbReference>
<dbReference type="AlphaFoldDB" id="A0A2S7IPV5"/>
<dbReference type="InterPro" id="IPR002347">
    <property type="entry name" value="SDR_fam"/>
</dbReference>
<comment type="caution">
    <text evidence="5">The sequence shown here is derived from an EMBL/GenBank/DDBJ whole genome shotgun (WGS) entry which is preliminary data.</text>
</comment>
<evidence type="ECO:0000259" key="4">
    <source>
        <dbReference type="SMART" id="SM00822"/>
    </source>
</evidence>
<dbReference type="SMART" id="SM00822">
    <property type="entry name" value="PKS_KR"/>
    <property type="match status" value="1"/>
</dbReference>
<dbReference type="SUPFAM" id="SSF51735">
    <property type="entry name" value="NAD(P)-binding Rossmann-fold domains"/>
    <property type="match status" value="1"/>
</dbReference>
<name>A0A2S7IPV5_9BACT</name>
<accession>A0A2S7IPV5</accession>
<gene>
    <name evidence="5" type="ORF">C5O19_08985</name>
</gene>
<protein>
    <submittedName>
        <fullName evidence="5">Short-chain dehydrogenase</fullName>
    </submittedName>
</protein>